<sequence>MKNTIKRIAFYTIIGILAVSCSDNNNLIGSSIDYSDIQISTKTFRYSENSDSVYSKLNDVAVNRAIYHMLGKIDIKDFASVNSSYLTNLRYIGKIDTVLVEEDMVDSLVLILKCFVNQTIGDDLMPMRVTAYQNNTLLPKNSTDTIFTDVNPEKYCDLSKKLGEKIFSSSPLGSSNQTSDTVTVRIPLSRNGMTTQGWAKDFYNYYRDNKGYLTNEDMQEYLPGLYITHTYGDGFISRIDSTIINLYHKSYVYNVYGEVAEVEGVKKEVNQVTPILVSSEEVSSVNCMETQWKTKITDMAEQGKPVMTTPLGYNAHIILPVNDIIDTYNKSIEGSGVVGIINSVTLSVPVVKYPDNEYDITPPPYLMMIRADANATGTDNLIEHTTPNIFFFNRMLPDNTNTYYASYNSSTKTYDFGNIQAFISNILKNDPNNGTADKYKGDSHVILVPVGLSYDSSSSSVVSIYPYLESPRFAQIDTKNINVTMIYSVKYK</sequence>
<reference evidence="1" key="1">
    <citation type="submission" date="2020-10" db="EMBL/GenBank/DDBJ databases">
        <authorList>
            <person name="Gilroy R."/>
        </authorList>
    </citation>
    <scope>NUCLEOTIDE SEQUENCE</scope>
    <source>
        <strain evidence="1">G3-4614</strain>
    </source>
</reference>
<accession>A0A9D9E592</accession>
<reference evidence="1" key="2">
    <citation type="journal article" date="2021" name="PeerJ">
        <title>Extensive microbial diversity within the chicken gut microbiome revealed by metagenomics and culture.</title>
        <authorList>
            <person name="Gilroy R."/>
            <person name="Ravi A."/>
            <person name="Getino M."/>
            <person name="Pursley I."/>
            <person name="Horton D.L."/>
            <person name="Alikhan N.F."/>
            <person name="Baker D."/>
            <person name="Gharbi K."/>
            <person name="Hall N."/>
            <person name="Watson M."/>
            <person name="Adriaenssens E.M."/>
            <person name="Foster-Nyarko E."/>
            <person name="Jarju S."/>
            <person name="Secka A."/>
            <person name="Antonio M."/>
            <person name="Oren A."/>
            <person name="Chaudhuri R.R."/>
            <person name="La Ragione R."/>
            <person name="Hildebrand F."/>
            <person name="Pallen M.J."/>
        </authorList>
    </citation>
    <scope>NUCLEOTIDE SEQUENCE</scope>
    <source>
        <strain evidence="1">G3-4614</strain>
    </source>
</reference>
<comment type="caution">
    <text evidence="1">The sequence shown here is derived from an EMBL/GenBank/DDBJ whole genome shotgun (WGS) entry which is preliminary data.</text>
</comment>
<protein>
    <recommendedName>
        <fullName evidence="3">DUF4270 domain-containing protein</fullName>
    </recommendedName>
</protein>
<gene>
    <name evidence="1" type="ORF">IAC54_00360</name>
</gene>
<organism evidence="1 2">
    <name type="scientific">Candidatus Caccoplasma merdipullorum</name>
    <dbReference type="NCBI Taxonomy" id="2840718"/>
    <lineage>
        <taxon>Bacteria</taxon>
        <taxon>Pseudomonadati</taxon>
        <taxon>Bacteroidota</taxon>
        <taxon>Bacteroidia</taxon>
        <taxon>Bacteroidales</taxon>
        <taxon>Bacteroidaceae</taxon>
        <taxon>Bacteroidaceae incertae sedis</taxon>
        <taxon>Candidatus Caccoplasma</taxon>
    </lineage>
</organism>
<dbReference type="AlphaFoldDB" id="A0A9D9E592"/>
<proteinExistence type="predicted"/>
<name>A0A9D9E592_9BACT</name>
<evidence type="ECO:0000313" key="2">
    <source>
        <dbReference type="Proteomes" id="UP000823636"/>
    </source>
</evidence>
<evidence type="ECO:0008006" key="3">
    <source>
        <dbReference type="Google" id="ProtNLM"/>
    </source>
</evidence>
<dbReference type="PROSITE" id="PS51257">
    <property type="entry name" value="PROKAR_LIPOPROTEIN"/>
    <property type="match status" value="1"/>
</dbReference>
<dbReference type="Proteomes" id="UP000823636">
    <property type="component" value="Unassembled WGS sequence"/>
</dbReference>
<dbReference type="EMBL" id="JADIMW010000003">
    <property type="protein sequence ID" value="MBO8437339.1"/>
    <property type="molecule type" value="Genomic_DNA"/>
</dbReference>
<evidence type="ECO:0000313" key="1">
    <source>
        <dbReference type="EMBL" id="MBO8437339.1"/>
    </source>
</evidence>